<proteinExistence type="predicted"/>
<dbReference type="EMBL" id="GGEC01084699">
    <property type="protein sequence ID" value="MBX65183.1"/>
    <property type="molecule type" value="Transcribed_RNA"/>
</dbReference>
<name>A0A2P2QDU2_RHIMU</name>
<reference evidence="1" key="1">
    <citation type="submission" date="2018-02" db="EMBL/GenBank/DDBJ databases">
        <title>Rhizophora mucronata_Transcriptome.</title>
        <authorList>
            <person name="Meera S.P."/>
            <person name="Sreeshan A."/>
            <person name="Augustine A."/>
        </authorList>
    </citation>
    <scope>NUCLEOTIDE SEQUENCE</scope>
    <source>
        <tissue evidence="1">Leaf</tissue>
    </source>
</reference>
<sequence>MYCAQKWHLEWKLRNGHARNKHPTSFLSFQATKCANYNLQILLSCAMKK</sequence>
<dbReference type="AlphaFoldDB" id="A0A2P2QDU2"/>
<organism evidence="1">
    <name type="scientific">Rhizophora mucronata</name>
    <name type="common">Asiatic mangrove</name>
    <dbReference type="NCBI Taxonomy" id="61149"/>
    <lineage>
        <taxon>Eukaryota</taxon>
        <taxon>Viridiplantae</taxon>
        <taxon>Streptophyta</taxon>
        <taxon>Embryophyta</taxon>
        <taxon>Tracheophyta</taxon>
        <taxon>Spermatophyta</taxon>
        <taxon>Magnoliopsida</taxon>
        <taxon>eudicotyledons</taxon>
        <taxon>Gunneridae</taxon>
        <taxon>Pentapetalae</taxon>
        <taxon>rosids</taxon>
        <taxon>fabids</taxon>
        <taxon>Malpighiales</taxon>
        <taxon>Rhizophoraceae</taxon>
        <taxon>Rhizophora</taxon>
    </lineage>
</organism>
<accession>A0A2P2QDU2</accession>
<evidence type="ECO:0000313" key="1">
    <source>
        <dbReference type="EMBL" id="MBX65183.1"/>
    </source>
</evidence>
<protein>
    <submittedName>
        <fullName evidence="1">Uncharacterized protein</fullName>
    </submittedName>
</protein>